<dbReference type="RefSeq" id="WP_034707889.1">
    <property type="nucleotide sequence ID" value="NZ_JPRO01000032.1"/>
</dbReference>
<dbReference type="OrthoDB" id="9811959at2"/>
<keyword evidence="2" id="KW-1185">Reference proteome</keyword>
<dbReference type="Proteomes" id="UP000028703">
    <property type="component" value="Unassembled WGS sequence"/>
</dbReference>
<reference evidence="1 2" key="1">
    <citation type="submission" date="2014-07" db="EMBL/GenBank/DDBJ databases">
        <title>Genome of Chryseobacterium luteum DSM 18605.</title>
        <authorList>
            <person name="Stropko S.J."/>
            <person name="Pipes S.E."/>
            <person name="Newman J.D."/>
        </authorList>
    </citation>
    <scope>NUCLEOTIDE SEQUENCE [LARGE SCALE GENOMIC DNA]</scope>
    <source>
        <strain evidence="1 2">DSM 18605</strain>
    </source>
</reference>
<dbReference type="EMBL" id="JPRO01000032">
    <property type="protein sequence ID" value="KFE97046.1"/>
    <property type="molecule type" value="Genomic_DNA"/>
</dbReference>
<dbReference type="AlphaFoldDB" id="A0A085YXY3"/>
<dbReference type="PANTHER" id="PTHR38471:SF2">
    <property type="entry name" value="FOUR HELIX BUNDLE PROTEIN"/>
    <property type="match status" value="1"/>
</dbReference>
<organism evidence="1 2">
    <name type="scientific">Chryseobacterium luteum</name>
    <dbReference type="NCBI Taxonomy" id="421531"/>
    <lineage>
        <taxon>Bacteria</taxon>
        <taxon>Pseudomonadati</taxon>
        <taxon>Bacteroidota</taxon>
        <taxon>Flavobacteriia</taxon>
        <taxon>Flavobacteriales</taxon>
        <taxon>Weeksellaceae</taxon>
        <taxon>Chryseobacterium group</taxon>
        <taxon>Chryseobacterium</taxon>
    </lineage>
</organism>
<sequence length="118" mass="13672">MKHNFKNLNIWKLSIELTDEIYTVTGMFPKNEEFGLKSQIRRCSVSVASNIAEGSSRSSDKDFNRFLEISLGSLYELQTQIIISANRNYFEVSKLEDLENKITELQRMISGFQKNLKL</sequence>
<dbReference type="STRING" id="421531.IX38_21785"/>
<dbReference type="CDD" id="cd16377">
    <property type="entry name" value="23S_rRNA_IVP_like"/>
    <property type="match status" value="1"/>
</dbReference>
<dbReference type="InterPro" id="IPR036583">
    <property type="entry name" value="23S_rRNA_IVS_sf"/>
</dbReference>
<dbReference type="InterPro" id="IPR012657">
    <property type="entry name" value="23S_rRNA-intervening_sequence"/>
</dbReference>
<comment type="caution">
    <text evidence="1">The sequence shown here is derived from an EMBL/GenBank/DDBJ whole genome shotgun (WGS) entry which is preliminary data.</text>
</comment>
<accession>A0A085YXY3</accession>
<dbReference type="eggNOG" id="ENOG5032YWC">
    <property type="taxonomic scope" value="Bacteria"/>
</dbReference>
<evidence type="ECO:0008006" key="3">
    <source>
        <dbReference type="Google" id="ProtNLM"/>
    </source>
</evidence>
<proteinExistence type="predicted"/>
<dbReference type="Pfam" id="PF05635">
    <property type="entry name" value="23S_rRNA_IVP"/>
    <property type="match status" value="1"/>
</dbReference>
<dbReference type="Gene3D" id="1.20.1440.60">
    <property type="entry name" value="23S rRNA-intervening sequence"/>
    <property type="match status" value="1"/>
</dbReference>
<name>A0A085YXY3_9FLAO</name>
<dbReference type="NCBIfam" id="TIGR02436">
    <property type="entry name" value="four helix bundle protein"/>
    <property type="match status" value="1"/>
</dbReference>
<evidence type="ECO:0000313" key="2">
    <source>
        <dbReference type="Proteomes" id="UP000028703"/>
    </source>
</evidence>
<gene>
    <name evidence="1" type="ORF">IX38_21785</name>
</gene>
<dbReference type="PANTHER" id="PTHR38471">
    <property type="entry name" value="FOUR HELIX BUNDLE PROTEIN"/>
    <property type="match status" value="1"/>
</dbReference>
<evidence type="ECO:0000313" key="1">
    <source>
        <dbReference type="EMBL" id="KFE97046.1"/>
    </source>
</evidence>
<protein>
    <recommendedName>
        <fullName evidence="3">30S ribosomal protein S23</fullName>
    </recommendedName>
</protein>
<dbReference type="SUPFAM" id="SSF158446">
    <property type="entry name" value="IVS-encoded protein-like"/>
    <property type="match status" value="1"/>
</dbReference>